<feature type="domain" description="Reverse transcriptase" evidence="5">
    <location>
        <begin position="1226"/>
        <end position="1312"/>
    </location>
</feature>
<reference evidence="7" key="2">
    <citation type="journal article" date="2014" name="Nat. Commun.">
        <title>The cavefish genome reveals candidate genes for eye loss.</title>
        <authorList>
            <person name="McGaugh S.E."/>
            <person name="Gross J.B."/>
            <person name="Aken B."/>
            <person name="Blin M."/>
            <person name="Borowsky R."/>
            <person name="Chalopin D."/>
            <person name="Hinaux H."/>
            <person name="Jeffery W.R."/>
            <person name="Keene A."/>
            <person name="Ma L."/>
            <person name="Minx P."/>
            <person name="Murphy D."/>
            <person name="O'Quin K.E."/>
            <person name="Retaux S."/>
            <person name="Rohner N."/>
            <person name="Searle S.M."/>
            <person name="Stahl B.A."/>
            <person name="Tabin C."/>
            <person name="Volff J.N."/>
            <person name="Yoshizawa M."/>
            <person name="Warren W.C."/>
        </authorList>
    </citation>
    <scope>NUCLEOTIDE SEQUENCE [LARGE SCALE GENOMIC DNA]</scope>
    <source>
        <strain evidence="7">female</strain>
    </source>
</reference>
<reference evidence="6" key="4">
    <citation type="submission" date="2025-09" db="UniProtKB">
        <authorList>
            <consortium name="Ensembl"/>
        </authorList>
    </citation>
    <scope>IDENTIFICATION</scope>
</reference>
<dbReference type="EC" id="3.1.26.4" evidence="2"/>
<feature type="compositionally biased region" description="Polar residues" evidence="4">
    <location>
        <begin position="520"/>
        <end position="534"/>
    </location>
</feature>
<dbReference type="InterPro" id="IPR043128">
    <property type="entry name" value="Rev_trsase/Diguanyl_cyclase"/>
</dbReference>
<dbReference type="InterPro" id="IPR051320">
    <property type="entry name" value="Viral_Replic_Matur_Polypro"/>
</dbReference>
<accession>A0A3B1JVD7</accession>
<reference evidence="7" key="1">
    <citation type="submission" date="2013-03" db="EMBL/GenBank/DDBJ databases">
        <authorList>
            <person name="Jeffery W."/>
            <person name="Warren W."/>
            <person name="Wilson R.K."/>
        </authorList>
    </citation>
    <scope>NUCLEOTIDE SEQUENCE</scope>
    <source>
        <strain evidence="7">female</strain>
    </source>
</reference>
<feature type="compositionally biased region" description="Basic residues" evidence="4">
    <location>
        <begin position="453"/>
        <end position="475"/>
    </location>
</feature>
<proteinExistence type="inferred from homology"/>
<dbReference type="PANTHER" id="PTHR33064">
    <property type="entry name" value="POL PROTEIN"/>
    <property type="match status" value="1"/>
</dbReference>
<feature type="compositionally biased region" description="Polar residues" evidence="4">
    <location>
        <begin position="482"/>
        <end position="493"/>
    </location>
</feature>
<dbReference type="Ensembl" id="ENSAMXT00000056648.1">
    <property type="protein sequence ID" value="ENSAMXP00000045691.1"/>
    <property type="gene ID" value="ENSAMXG00000035057.1"/>
</dbReference>
<dbReference type="InterPro" id="IPR000477">
    <property type="entry name" value="RT_dom"/>
</dbReference>
<evidence type="ECO:0000256" key="4">
    <source>
        <dbReference type="SAM" id="MobiDB-lite"/>
    </source>
</evidence>
<reference evidence="6" key="3">
    <citation type="submission" date="2025-08" db="UniProtKB">
        <authorList>
            <consortium name="Ensembl"/>
        </authorList>
    </citation>
    <scope>IDENTIFICATION</scope>
</reference>
<organism evidence="6 7">
    <name type="scientific">Astyanax mexicanus</name>
    <name type="common">Blind cave fish</name>
    <name type="synonym">Astyanax fasciatus mexicanus</name>
    <dbReference type="NCBI Taxonomy" id="7994"/>
    <lineage>
        <taxon>Eukaryota</taxon>
        <taxon>Metazoa</taxon>
        <taxon>Chordata</taxon>
        <taxon>Craniata</taxon>
        <taxon>Vertebrata</taxon>
        <taxon>Euteleostomi</taxon>
        <taxon>Actinopterygii</taxon>
        <taxon>Neopterygii</taxon>
        <taxon>Teleostei</taxon>
        <taxon>Ostariophysi</taxon>
        <taxon>Characiformes</taxon>
        <taxon>Characoidei</taxon>
        <taxon>Acestrorhamphidae</taxon>
        <taxon>Acestrorhamphinae</taxon>
        <taxon>Astyanax</taxon>
    </lineage>
</organism>
<comment type="similarity">
    <text evidence="1">Belongs to the beta type-B retroviral polymerase family. HERV class-II K(HML-2) pol subfamily.</text>
</comment>
<dbReference type="SUPFAM" id="SSF56672">
    <property type="entry name" value="DNA/RNA polymerases"/>
    <property type="match status" value="1"/>
</dbReference>
<dbReference type="Pfam" id="PF00078">
    <property type="entry name" value="RVT_1"/>
    <property type="match status" value="1"/>
</dbReference>
<dbReference type="Proteomes" id="UP000018467">
    <property type="component" value="Unassembled WGS sequence"/>
</dbReference>
<evidence type="ECO:0000256" key="1">
    <source>
        <dbReference type="ARBA" id="ARBA00010879"/>
    </source>
</evidence>
<evidence type="ECO:0000259" key="5">
    <source>
        <dbReference type="Pfam" id="PF00078"/>
    </source>
</evidence>
<dbReference type="Gene3D" id="2.40.70.10">
    <property type="entry name" value="Acid Proteases"/>
    <property type="match status" value="1"/>
</dbReference>
<dbReference type="InParanoid" id="A0A3B1JVD7"/>
<feature type="compositionally biased region" description="Basic and acidic residues" evidence="4">
    <location>
        <begin position="535"/>
        <end position="548"/>
    </location>
</feature>
<name>A0A3B1JVD7_ASTMX</name>
<keyword evidence="3" id="KW-0175">Coiled coil</keyword>
<feature type="region of interest" description="Disordered" evidence="4">
    <location>
        <begin position="149"/>
        <end position="183"/>
    </location>
</feature>
<evidence type="ECO:0000256" key="2">
    <source>
        <dbReference type="ARBA" id="ARBA00012180"/>
    </source>
</evidence>
<dbReference type="SUPFAM" id="SSF50630">
    <property type="entry name" value="Acid proteases"/>
    <property type="match status" value="1"/>
</dbReference>
<dbReference type="InterPro" id="IPR043502">
    <property type="entry name" value="DNA/RNA_pol_sf"/>
</dbReference>
<feature type="region of interest" description="Disordered" evidence="4">
    <location>
        <begin position="519"/>
        <end position="548"/>
    </location>
</feature>
<sequence>MALILWRQLQLSQEREQHATNHCTALQQTNQKLRDELAQWHNTGSEIQSQQEALEHKVKSLQEEAATATKLAIQSRGKLEEAQEQQTELEAELTQAMSALRLARIEKRDAETQLAEFKLERDETYSRGPKVSPTKGRPATPHLFKTEVHTPTPVTSMGYQGGAEAPRSPIRVKPEPAGPKKVNRTLFGWDESEHTRRPQTNADMARPITPSDRDLDKVARNISRFEPKPGCPNDIHLYLNDIDYYLRRFPLATIDDRIYLIKITSSRDVSSFIERQPPHVRGNYRALCQALEAEFSSFSTQLGLSAAFTVRQNRQEGPEQYYYRLRRAYFGFKNEPEMEEDENFKVLFVQNLHPSTSHHLGVSACPRTLTSRQLRDLALRGFAKVQQSLGKKTDSEVLAVASNPCMELEGKHSFQGTDKTHGSRPYRQEPAQSQQVDPQRRRSPTYKVNRGQGRPHRGRASHHQRGGRPHHHGNNRHSGPNQTAKSPKSSLDKTLNGLEAGDLELILQWVNQMRKEKRGNLNQGRNIQEQSSTAPHEKDPKRATWEHAQDTAPSAVLVVELDTDHSLKEEDPFLIRGELPFRQFLGHLSERGVARKFYLATTLEDEFVQDALLDTASDITLMSMSLFNRVRASARRRNREIQLSNCSLNIQPYSHTGITIHSMALIQLTIGPVTVVHPIHVSPLESIPFLAGKDLLNRFEPLIDFQGLKIWAQVRQPLPVLPSREEEIQCYRLCGHFQPCKELIDPVVPMEIEEGPTAAVSQCTNPSWPPSSVLEQRDTFLCTMVPSENLGEYCPRVEKGVTLDDFQVDDVVIALWSDKSAVSQDLVNSLSATHASFHFIQSQGAFPLGPVPQPTLPAVGTCSLTVRWNKKEFTQLFLVVPDLPHSIYVGGDVLVRLDVQVDTINNILWSLTNTQADGSSPEPEYLHSGQTIPEVCQVANNQAITLPANTKNIGLYLTILPGQQLCHPHALFQPSHRFFDLGLTVEATPLVELRARSVYLFVQNCTTQDIVIPQLTELGWLVSTKFHDFELRLPVIGPIPQQLLPKQESKTLYTRPSGAIAIFPVLETNEDALYRIDLTHRDQMVLDTVTVLSLDSVPSPGTNTVLVKQKEEADSFPSTQTEFEKQLQQMLLDADALQSDEERVKLRTVLTKYRASFSQDSMDCGLTHIHMIRIPTHPDAAPAYVRQYKIPLASYGPVQEIIDDLLDKGIIRPCNSTYSAPLWPVLKPNGKWRLTIDYRRLNDQVPLSRWPMTQLEQELPRVRDAKYFSTLDVASGFWTIPVHVEDQHKLAFTFAGRQFTFTRCPFGYSNSCVSLGVHPIPRRKRSS</sequence>
<feature type="coiled-coil region" evidence="3">
    <location>
        <begin position="23"/>
        <end position="120"/>
    </location>
</feature>
<evidence type="ECO:0000256" key="3">
    <source>
        <dbReference type="SAM" id="Coils"/>
    </source>
</evidence>
<dbReference type="Bgee" id="ENSAMXG00000035057">
    <property type="expression patterns" value="Expressed in embryo and 2 other cell types or tissues"/>
</dbReference>
<dbReference type="GeneTree" id="ENSGT00940000171189"/>
<dbReference type="GO" id="GO:0004523">
    <property type="term" value="F:RNA-DNA hybrid ribonuclease activity"/>
    <property type="evidence" value="ECO:0007669"/>
    <property type="project" value="UniProtKB-EC"/>
</dbReference>
<dbReference type="Gene3D" id="3.30.70.270">
    <property type="match status" value="1"/>
</dbReference>
<evidence type="ECO:0000313" key="6">
    <source>
        <dbReference type="Ensembl" id="ENSAMXP00000045691.1"/>
    </source>
</evidence>
<feature type="region of interest" description="Disordered" evidence="4">
    <location>
        <begin position="193"/>
        <end position="212"/>
    </location>
</feature>
<dbReference type="CDD" id="cd01647">
    <property type="entry name" value="RT_LTR"/>
    <property type="match status" value="1"/>
</dbReference>
<keyword evidence="7" id="KW-1185">Reference proteome</keyword>
<dbReference type="Gene3D" id="3.10.10.10">
    <property type="entry name" value="HIV Type 1 Reverse Transcriptase, subunit A, domain 1"/>
    <property type="match status" value="1"/>
</dbReference>
<feature type="region of interest" description="Disordered" evidence="4">
    <location>
        <begin position="409"/>
        <end position="494"/>
    </location>
</feature>
<dbReference type="InterPro" id="IPR021109">
    <property type="entry name" value="Peptidase_aspartic_dom_sf"/>
</dbReference>
<dbReference type="PANTHER" id="PTHR33064:SF37">
    <property type="entry name" value="RIBONUCLEASE H"/>
    <property type="match status" value="1"/>
</dbReference>
<protein>
    <recommendedName>
        <fullName evidence="2">ribonuclease H</fullName>
        <ecNumber evidence="2">3.1.26.4</ecNumber>
    </recommendedName>
</protein>
<evidence type="ECO:0000313" key="7">
    <source>
        <dbReference type="Proteomes" id="UP000018467"/>
    </source>
</evidence>